<proteinExistence type="predicted"/>
<feature type="chain" id="PRO_5033342942" evidence="6">
    <location>
        <begin position="22"/>
        <end position="80"/>
    </location>
</feature>
<evidence type="ECO:0000259" key="7">
    <source>
        <dbReference type="PROSITE" id="PS50940"/>
    </source>
</evidence>
<dbReference type="OMA" id="EWNREIN"/>
<keyword evidence="4" id="KW-1015">Disulfide bond</keyword>
<dbReference type="GO" id="GO:0008061">
    <property type="term" value="F:chitin binding"/>
    <property type="evidence" value="ECO:0007669"/>
    <property type="project" value="UniProtKB-KW"/>
</dbReference>
<organism evidence="8">
    <name type="scientific">Culicoides sonorensis</name>
    <name type="common">Biting midge</name>
    <dbReference type="NCBI Taxonomy" id="179676"/>
    <lineage>
        <taxon>Eukaryota</taxon>
        <taxon>Metazoa</taxon>
        <taxon>Ecdysozoa</taxon>
        <taxon>Arthropoda</taxon>
        <taxon>Hexapoda</taxon>
        <taxon>Insecta</taxon>
        <taxon>Pterygota</taxon>
        <taxon>Neoptera</taxon>
        <taxon>Endopterygota</taxon>
        <taxon>Diptera</taxon>
        <taxon>Nematocera</taxon>
        <taxon>Chironomoidea</taxon>
        <taxon>Ceratopogonidae</taxon>
        <taxon>Ceratopogoninae</taxon>
        <taxon>Culicoides</taxon>
        <taxon>Monoculicoides</taxon>
    </lineage>
</organism>
<dbReference type="PANTHER" id="PTHR23301:SF0">
    <property type="entry name" value="CHITIN-BINDING TYPE-2 DOMAIN-CONTAINING PROTEIN-RELATED"/>
    <property type="match status" value="1"/>
</dbReference>
<evidence type="ECO:0000256" key="6">
    <source>
        <dbReference type="SAM" id="SignalP"/>
    </source>
</evidence>
<dbReference type="AlphaFoldDB" id="A0A336LEY1"/>
<dbReference type="EMBL" id="UFQS01004007">
    <property type="protein sequence ID" value="SSX16089.1"/>
    <property type="molecule type" value="Genomic_DNA"/>
</dbReference>
<dbReference type="SUPFAM" id="SSF57625">
    <property type="entry name" value="Invertebrate chitin-binding proteins"/>
    <property type="match status" value="1"/>
</dbReference>
<name>A0A336LEY1_CULSO</name>
<accession>A0A336LEY1</accession>
<dbReference type="SMART" id="SM00494">
    <property type="entry name" value="ChtBD2"/>
    <property type="match status" value="1"/>
</dbReference>
<evidence type="ECO:0000256" key="1">
    <source>
        <dbReference type="ARBA" id="ARBA00022669"/>
    </source>
</evidence>
<evidence type="ECO:0000256" key="3">
    <source>
        <dbReference type="ARBA" id="ARBA00022737"/>
    </source>
</evidence>
<dbReference type="Pfam" id="PF01607">
    <property type="entry name" value="CBM_14"/>
    <property type="match status" value="1"/>
</dbReference>
<keyword evidence="5" id="KW-0325">Glycoprotein</keyword>
<dbReference type="InterPro" id="IPR051940">
    <property type="entry name" value="Chitin_bind-dev_reg"/>
</dbReference>
<feature type="domain" description="Chitin-binding type-2" evidence="7">
    <location>
        <begin position="21"/>
        <end position="80"/>
    </location>
</feature>
<evidence type="ECO:0000256" key="4">
    <source>
        <dbReference type="ARBA" id="ARBA00023157"/>
    </source>
</evidence>
<feature type="signal peptide" evidence="6">
    <location>
        <begin position="1"/>
        <end position="21"/>
    </location>
</feature>
<dbReference type="PANTHER" id="PTHR23301">
    <property type="entry name" value="CHITIN BINDING PERITROPHIN-A"/>
    <property type="match status" value="1"/>
</dbReference>
<keyword evidence="2 6" id="KW-0732">Signal</keyword>
<evidence type="ECO:0000256" key="2">
    <source>
        <dbReference type="ARBA" id="ARBA00022729"/>
    </source>
</evidence>
<dbReference type="EMBL" id="UFQT01004007">
    <property type="protein sequence ID" value="SSX35421.1"/>
    <property type="molecule type" value="Genomic_DNA"/>
</dbReference>
<reference evidence="9" key="2">
    <citation type="submission" date="2018-07" db="EMBL/GenBank/DDBJ databases">
        <authorList>
            <person name="Quirk P.G."/>
            <person name="Krulwich T.A."/>
        </authorList>
    </citation>
    <scope>NUCLEOTIDE SEQUENCE</scope>
</reference>
<dbReference type="GO" id="GO:0005576">
    <property type="term" value="C:extracellular region"/>
    <property type="evidence" value="ECO:0007669"/>
    <property type="project" value="InterPro"/>
</dbReference>
<evidence type="ECO:0000313" key="9">
    <source>
        <dbReference type="EMBL" id="SSX35421.1"/>
    </source>
</evidence>
<sequence length="80" mass="8911">MKTIFVLNAFLICIIFHPSNATECPAEDGEFASYLPHESDCGLFYECSNGTPILLSCPPGLEWNREINVCDWPESANCPK</sequence>
<keyword evidence="1" id="KW-0147">Chitin-binding</keyword>
<evidence type="ECO:0000313" key="8">
    <source>
        <dbReference type="EMBL" id="SSX16089.1"/>
    </source>
</evidence>
<dbReference type="InterPro" id="IPR036508">
    <property type="entry name" value="Chitin-bd_dom_sf"/>
</dbReference>
<reference evidence="8" key="1">
    <citation type="submission" date="2018-04" db="EMBL/GenBank/DDBJ databases">
        <authorList>
            <person name="Go L.Y."/>
            <person name="Mitchell J.A."/>
        </authorList>
    </citation>
    <scope>NUCLEOTIDE SEQUENCE</scope>
    <source>
        <tissue evidence="8">Whole organism</tissue>
    </source>
</reference>
<evidence type="ECO:0000256" key="5">
    <source>
        <dbReference type="ARBA" id="ARBA00023180"/>
    </source>
</evidence>
<dbReference type="VEuPathDB" id="VectorBase:CSON009998"/>
<dbReference type="Gene3D" id="2.170.140.10">
    <property type="entry name" value="Chitin binding domain"/>
    <property type="match status" value="1"/>
</dbReference>
<dbReference type="InterPro" id="IPR002557">
    <property type="entry name" value="Chitin-bd_dom"/>
</dbReference>
<keyword evidence="3" id="KW-0677">Repeat</keyword>
<protein>
    <submittedName>
        <fullName evidence="8">CSON009998 protein</fullName>
    </submittedName>
</protein>
<dbReference type="PROSITE" id="PS50940">
    <property type="entry name" value="CHIT_BIND_II"/>
    <property type="match status" value="1"/>
</dbReference>
<gene>
    <name evidence="8" type="primary">CSON009998</name>
</gene>